<evidence type="ECO:0000256" key="1">
    <source>
        <dbReference type="ARBA" id="ARBA00010928"/>
    </source>
</evidence>
<dbReference type="Pfam" id="PF22725">
    <property type="entry name" value="GFO_IDH_MocA_C3"/>
    <property type="match status" value="1"/>
</dbReference>
<dbReference type="Gene3D" id="3.30.360.10">
    <property type="entry name" value="Dihydrodipicolinate Reductase, domain 2"/>
    <property type="match status" value="1"/>
</dbReference>
<dbReference type="InterPro" id="IPR036291">
    <property type="entry name" value="NAD(P)-bd_dom_sf"/>
</dbReference>
<evidence type="ECO:0000259" key="3">
    <source>
        <dbReference type="Pfam" id="PF22725"/>
    </source>
</evidence>
<reference evidence="4" key="1">
    <citation type="submission" date="2021-01" db="EMBL/GenBank/DDBJ databases">
        <authorList>
            <person name="Corre E."/>
            <person name="Pelletier E."/>
            <person name="Niang G."/>
            <person name="Scheremetjew M."/>
            <person name="Finn R."/>
            <person name="Kale V."/>
            <person name="Holt S."/>
            <person name="Cochrane G."/>
            <person name="Meng A."/>
            <person name="Brown T."/>
            <person name="Cohen L."/>
        </authorList>
    </citation>
    <scope>NUCLEOTIDE SEQUENCE</scope>
    <source>
        <strain evidence="4">CCMP1243</strain>
    </source>
</reference>
<dbReference type="InterPro" id="IPR055170">
    <property type="entry name" value="GFO_IDH_MocA-like_dom"/>
</dbReference>
<dbReference type="AlphaFoldDB" id="A0A7S2R9V6"/>
<dbReference type="InterPro" id="IPR000683">
    <property type="entry name" value="Gfo/Idh/MocA-like_OxRdtase_N"/>
</dbReference>
<dbReference type="InterPro" id="IPR051450">
    <property type="entry name" value="Gfo/Idh/MocA_Oxidoreductases"/>
</dbReference>
<organism evidence="4">
    <name type="scientific">Rhizochromulina marina</name>
    <dbReference type="NCBI Taxonomy" id="1034831"/>
    <lineage>
        <taxon>Eukaryota</taxon>
        <taxon>Sar</taxon>
        <taxon>Stramenopiles</taxon>
        <taxon>Ochrophyta</taxon>
        <taxon>Dictyochophyceae</taxon>
        <taxon>Rhizochromulinales</taxon>
        <taxon>Rhizochromulina</taxon>
    </lineage>
</organism>
<gene>
    <name evidence="4" type="ORF">RMAR1173_LOCUS1880</name>
</gene>
<dbReference type="GO" id="GO:0000166">
    <property type="term" value="F:nucleotide binding"/>
    <property type="evidence" value="ECO:0007669"/>
    <property type="project" value="InterPro"/>
</dbReference>
<comment type="similarity">
    <text evidence="1">Belongs to the Gfo/Idh/MocA family.</text>
</comment>
<dbReference type="Pfam" id="PF01408">
    <property type="entry name" value="GFO_IDH_MocA"/>
    <property type="match status" value="1"/>
</dbReference>
<feature type="domain" description="Gfo/Idh/MocA-like oxidoreductase N-terminal" evidence="2">
    <location>
        <begin position="7"/>
        <end position="102"/>
    </location>
</feature>
<dbReference type="SUPFAM" id="SSF55347">
    <property type="entry name" value="Glyceraldehyde-3-phosphate dehydrogenase-like, C-terminal domain"/>
    <property type="match status" value="1"/>
</dbReference>
<dbReference type="PANTHER" id="PTHR43377">
    <property type="entry name" value="BILIVERDIN REDUCTASE A"/>
    <property type="match status" value="1"/>
</dbReference>
<evidence type="ECO:0008006" key="5">
    <source>
        <dbReference type="Google" id="ProtNLM"/>
    </source>
</evidence>
<name>A0A7S2R9V6_9STRA</name>
<sequence length="350" mass="38483">MYKAVGSRLVAVMRRSLDKAEDFARRHKVDRFYSSVEDLLQDPQVNAVYIASPVGVHVEHALAAAKAGKPTLLEKPIARCEEEAMTIVKAFEAAKVPLWVAYYRRAHPTWVKLRSMLEQEELGEIRWVEYSLDCEISDDVADFVASNGAAPLPWRLDPQMSGGGLAMDVGVHAMDLLSYLLGNVEVTSTRVSQSAAYKFTPVEDYVLCNLSCTGYQSEAIPGIARWDFAQPKGRGKREMLRIVGTNKIVEAKPLASDGLRIFSHRADGTVAVQNVALPPSEHVHQNLIQSCVNELLGQNETRTGPGLLALPRCPSTGQTGLAATRVLDQALMPHYGGDRSAERWSQSQAK</sequence>
<evidence type="ECO:0000259" key="2">
    <source>
        <dbReference type="Pfam" id="PF01408"/>
    </source>
</evidence>
<dbReference type="SUPFAM" id="SSF51735">
    <property type="entry name" value="NAD(P)-binding Rossmann-fold domains"/>
    <property type="match status" value="1"/>
</dbReference>
<proteinExistence type="inferred from homology"/>
<dbReference type="Gene3D" id="3.40.50.720">
    <property type="entry name" value="NAD(P)-binding Rossmann-like Domain"/>
    <property type="match status" value="1"/>
</dbReference>
<protein>
    <recommendedName>
        <fullName evidence="5">Gfo/Idh/MocA-like oxidoreductase N-terminal domain-containing protein</fullName>
    </recommendedName>
</protein>
<accession>A0A7S2R9V6</accession>
<feature type="domain" description="GFO/IDH/MocA-like oxidoreductase" evidence="3">
    <location>
        <begin position="111"/>
        <end position="246"/>
    </location>
</feature>
<dbReference type="EMBL" id="HBHJ01002965">
    <property type="protein sequence ID" value="CAD9663817.1"/>
    <property type="molecule type" value="Transcribed_RNA"/>
</dbReference>
<evidence type="ECO:0000313" key="4">
    <source>
        <dbReference type="EMBL" id="CAD9663817.1"/>
    </source>
</evidence>
<dbReference type="PANTHER" id="PTHR43377:SF1">
    <property type="entry name" value="BILIVERDIN REDUCTASE A"/>
    <property type="match status" value="1"/>
</dbReference>